<accession>A0A8H6J3J9</accession>
<keyword evidence="1" id="KW-1133">Transmembrane helix</keyword>
<name>A0A8H6J3J9_9PEZI</name>
<evidence type="ECO:0000313" key="2">
    <source>
        <dbReference type="EMBL" id="KAF6805717.1"/>
    </source>
</evidence>
<proteinExistence type="predicted"/>
<keyword evidence="1" id="KW-0812">Transmembrane</keyword>
<dbReference type="AlphaFoldDB" id="A0A8H6J3J9"/>
<dbReference type="Proteomes" id="UP000652219">
    <property type="component" value="Unassembled WGS sequence"/>
</dbReference>
<gene>
    <name evidence="2" type="ORF">CSOJ01_09285</name>
</gene>
<comment type="caution">
    <text evidence="2">The sequence shown here is derived from an EMBL/GenBank/DDBJ whole genome shotgun (WGS) entry which is preliminary data.</text>
</comment>
<feature type="transmembrane region" description="Helical" evidence="1">
    <location>
        <begin position="173"/>
        <end position="199"/>
    </location>
</feature>
<feature type="transmembrane region" description="Helical" evidence="1">
    <location>
        <begin position="109"/>
        <end position="127"/>
    </location>
</feature>
<keyword evidence="1" id="KW-0472">Membrane</keyword>
<keyword evidence="3" id="KW-1185">Reference proteome</keyword>
<dbReference type="EMBL" id="WIGN01000175">
    <property type="protein sequence ID" value="KAF6805717.1"/>
    <property type="molecule type" value="Genomic_DNA"/>
</dbReference>
<evidence type="ECO:0000313" key="3">
    <source>
        <dbReference type="Proteomes" id="UP000652219"/>
    </source>
</evidence>
<feature type="transmembrane region" description="Helical" evidence="1">
    <location>
        <begin position="69"/>
        <end position="89"/>
    </location>
</feature>
<feature type="transmembrane region" description="Helical" evidence="1">
    <location>
        <begin position="139"/>
        <end position="161"/>
    </location>
</feature>
<sequence length="238" mass="25621">METMSRLALMAVLSRAGRSTTEEKVTWNGSAGYLPIITVEDYDAAEAGNRPRRGRPPPSGQGRWSLGEALFAAVLAIQCCAVVGVEAWIIWKGSQTGTDYDVWNWLSEFASPGLLVLFSVSFSGILLHAVRAQGRSSDVAFQATGLAMATFCAVVVCAGVGGAETGKEEGEGLWRFVGVVVGMWMLFLCGLLGAGLRWYRGDRQTATGRKGKRRERGYGTTSGGLAMEDETFERMDGF</sequence>
<reference evidence="2 3" key="1">
    <citation type="journal article" date="2020" name="Phytopathology">
        <title>Genome Sequence Resources of Colletotrichum truncatum, C. plurivorum, C. musicola, and C. sojae: Four Species Pathogenic to Soybean (Glycine max).</title>
        <authorList>
            <person name="Rogerio F."/>
            <person name="Boufleur T.R."/>
            <person name="Ciampi-Guillardi M."/>
            <person name="Sukno S.A."/>
            <person name="Thon M.R."/>
            <person name="Massola Junior N.S."/>
            <person name="Baroncelli R."/>
        </authorList>
    </citation>
    <scope>NUCLEOTIDE SEQUENCE [LARGE SCALE GENOMIC DNA]</scope>
    <source>
        <strain evidence="2 3">LFN0009</strain>
    </source>
</reference>
<organism evidence="2 3">
    <name type="scientific">Colletotrichum sojae</name>
    <dbReference type="NCBI Taxonomy" id="2175907"/>
    <lineage>
        <taxon>Eukaryota</taxon>
        <taxon>Fungi</taxon>
        <taxon>Dikarya</taxon>
        <taxon>Ascomycota</taxon>
        <taxon>Pezizomycotina</taxon>
        <taxon>Sordariomycetes</taxon>
        <taxon>Hypocreomycetidae</taxon>
        <taxon>Glomerellales</taxon>
        <taxon>Glomerellaceae</taxon>
        <taxon>Colletotrichum</taxon>
        <taxon>Colletotrichum orchidearum species complex</taxon>
    </lineage>
</organism>
<evidence type="ECO:0000256" key="1">
    <source>
        <dbReference type="SAM" id="Phobius"/>
    </source>
</evidence>
<protein>
    <submittedName>
        <fullName evidence="2">Uncharacterized protein</fullName>
    </submittedName>
</protein>